<sequence length="167" mass="16289">MKKILMAAVALTALGATPAMAADSVAVYTVTGNVGAICAASGTGTIEFGNLVDTDGTLNASDKTSSDASAYCNGAGTTVKISHVDLTHKTFSGTVPAGFVKVVSFVPEITVGSGGTAKTVNGDQATATGLGAFSGLTVKAKSPSVASGKPLAGDYEGSITVTLSPIA</sequence>
<evidence type="ECO:0008006" key="4">
    <source>
        <dbReference type="Google" id="ProtNLM"/>
    </source>
</evidence>
<proteinExistence type="predicted"/>
<evidence type="ECO:0000313" key="3">
    <source>
        <dbReference type="Proteomes" id="UP001595957"/>
    </source>
</evidence>
<dbReference type="RefSeq" id="WP_380804092.1">
    <property type="nucleotide sequence ID" value="NZ_JBHSFZ010000015.1"/>
</dbReference>
<evidence type="ECO:0000256" key="1">
    <source>
        <dbReference type="SAM" id="SignalP"/>
    </source>
</evidence>
<name>A0ABV9F2C0_9SPHN</name>
<organism evidence="2 3">
    <name type="scientific">Sphingobium tyrosinilyticum</name>
    <dbReference type="NCBI Taxonomy" id="2715436"/>
    <lineage>
        <taxon>Bacteria</taxon>
        <taxon>Pseudomonadati</taxon>
        <taxon>Pseudomonadota</taxon>
        <taxon>Alphaproteobacteria</taxon>
        <taxon>Sphingomonadales</taxon>
        <taxon>Sphingomonadaceae</taxon>
        <taxon>Sphingobium</taxon>
    </lineage>
</organism>
<feature type="chain" id="PRO_5047500282" description="Fimbrial protein" evidence="1">
    <location>
        <begin position="22"/>
        <end position="167"/>
    </location>
</feature>
<comment type="caution">
    <text evidence="2">The sequence shown here is derived from an EMBL/GenBank/DDBJ whole genome shotgun (WGS) entry which is preliminary data.</text>
</comment>
<evidence type="ECO:0000313" key="2">
    <source>
        <dbReference type="EMBL" id="MFC4594399.1"/>
    </source>
</evidence>
<dbReference type="EMBL" id="JBHSFZ010000015">
    <property type="protein sequence ID" value="MFC4594399.1"/>
    <property type="molecule type" value="Genomic_DNA"/>
</dbReference>
<reference evidence="3" key="1">
    <citation type="journal article" date="2019" name="Int. J. Syst. Evol. Microbiol.">
        <title>The Global Catalogue of Microorganisms (GCM) 10K type strain sequencing project: providing services to taxonomists for standard genome sequencing and annotation.</title>
        <authorList>
            <consortium name="The Broad Institute Genomics Platform"/>
            <consortium name="The Broad Institute Genome Sequencing Center for Infectious Disease"/>
            <person name="Wu L."/>
            <person name="Ma J."/>
        </authorList>
    </citation>
    <scope>NUCLEOTIDE SEQUENCE [LARGE SCALE GENOMIC DNA]</scope>
    <source>
        <strain evidence="3">NBRC 103632</strain>
    </source>
</reference>
<keyword evidence="1" id="KW-0732">Signal</keyword>
<feature type="signal peptide" evidence="1">
    <location>
        <begin position="1"/>
        <end position="21"/>
    </location>
</feature>
<dbReference type="Proteomes" id="UP001595957">
    <property type="component" value="Unassembled WGS sequence"/>
</dbReference>
<protein>
    <recommendedName>
        <fullName evidence="4">Fimbrial protein</fullName>
    </recommendedName>
</protein>
<keyword evidence="3" id="KW-1185">Reference proteome</keyword>
<accession>A0ABV9F2C0</accession>
<gene>
    <name evidence="2" type="ORF">ACFO3E_09370</name>
</gene>